<evidence type="ECO:0000313" key="2">
    <source>
        <dbReference type="EMBL" id="MBT0724912.1"/>
    </source>
</evidence>
<reference evidence="2 3" key="1">
    <citation type="submission" date="2020-04" db="EMBL/GenBank/DDBJ databases">
        <title>Genome sequencing of Rosenbergiella species.</title>
        <authorList>
            <person name="Alvarez-Perez S."/>
            <person name="Lievens B."/>
        </authorList>
    </citation>
    <scope>NUCLEOTIDE SEQUENCE [LARGE SCALE GENOMIC DNA]</scope>
    <source>
        <strain evidence="2 3">S61</strain>
    </source>
</reference>
<proteinExistence type="predicted"/>
<comment type="caution">
    <text evidence="2">The sequence shown here is derived from an EMBL/GenBank/DDBJ whole genome shotgun (WGS) entry which is preliminary data.</text>
</comment>
<name>A0ABS5SXS7_9GAMM</name>
<evidence type="ECO:0000256" key="1">
    <source>
        <dbReference type="SAM" id="SignalP"/>
    </source>
</evidence>
<dbReference type="Pfam" id="PF09695">
    <property type="entry name" value="YtfJ_HI0045"/>
    <property type="match status" value="1"/>
</dbReference>
<evidence type="ECO:0000313" key="3">
    <source>
        <dbReference type="Proteomes" id="UP000790096"/>
    </source>
</evidence>
<dbReference type="EMBL" id="JABBFR010000014">
    <property type="protein sequence ID" value="MBT0724912.1"/>
    <property type="molecule type" value="Genomic_DNA"/>
</dbReference>
<dbReference type="Proteomes" id="UP000790096">
    <property type="component" value="Unassembled WGS sequence"/>
</dbReference>
<feature type="chain" id="PRO_5046386249" evidence="1">
    <location>
        <begin position="24"/>
        <end position="195"/>
    </location>
</feature>
<feature type="signal peptide" evidence="1">
    <location>
        <begin position="1"/>
        <end position="23"/>
    </location>
</feature>
<keyword evidence="1" id="KW-0732">Signal</keyword>
<organism evidence="2 3">
    <name type="scientific">Rosenbergiella gaditana</name>
    <dbReference type="NCBI Taxonomy" id="2726987"/>
    <lineage>
        <taxon>Bacteria</taxon>
        <taxon>Pseudomonadati</taxon>
        <taxon>Pseudomonadota</taxon>
        <taxon>Gammaproteobacteria</taxon>
        <taxon>Enterobacterales</taxon>
        <taxon>Erwiniaceae</taxon>
        <taxon>Rosenbergiella</taxon>
    </lineage>
</organism>
<protein>
    <submittedName>
        <fullName evidence="2">YtfJ family protein</fullName>
    </submittedName>
</protein>
<dbReference type="RefSeq" id="WP_214237573.1">
    <property type="nucleotide sequence ID" value="NZ_JABBFR010000014.1"/>
</dbReference>
<gene>
    <name evidence="2" type="ORF">HH682_10850</name>
</gene>
<sequence length="195" mass="21482">MKKVSSGMVWIAGLSLLIQTAHAELPHVGTLLPAVTVQRGGEVILNAEEMTRQPWQPSWPQSRPQLIIHVAGRLAAKQQLNSVVTRLEQAQWVTKSVTMTTIVNTDDSIWGSQPFVEHSILNSKKHSPTSRFILDSSGVVAHQWQLQPESAAIVATTGQGQVIFFQQAPFSAADIQRLLDRLQYALKSGLNSSFH</sequence>
<dbReference type="InterPro" id="IPR006513">
    <property type="entry name" value="YtfJ_HI0045"/>
</dbReference>
<accession>A0ABS5SXS7</accession>
<keyword evidence="3" id="KW-1185">Reference proteome</keyword>